<evidence type="ECO:0000313" key="2">
    <source>
        <dbReference type="EMBL" id="CAD8179028.1"/>
    </source>
</evidence>
<keyword evidence="3" id="KW-1185">Reference proteome</keyword>
<keyword evidence="1" id="KW-0175">Coiled coil</keyword>
<dbReference type="OrthoDB" id="10311347at2759"/>
<gene>
    <name evidence="2" type="ORF">POCTA_138.1.T0720084</name>
</gene>
<reference evidence="2" key="1">
    <citation type="submission" date="2021-01" db="EMBL/GenBank/DDBJ databases">
        <authorList>
            <consortium name="Genoscope - CEA"/>
            <person name="William W."/>
        </authorList>
    </citation>
    <scope>NUCLEOTIDE SEQUENCE</scope>
</reference>
<comment type="caution">
    <text evidence="2">The sequence shown here is derived from an EMBL/GenBank/DDBJ whole genome shotgun (WGS) entry which is preliminary data.</text>
</comment>
<sequence>MGQQIDLLDDLSSNIESSFIKIAKQQHKQEEGKPSDYIKYLLLNQFAVDNQDVFGMKYINDKFVLSQFIFQQRYGEEEYQVKLLNSFSGAEINQEQYRNAIFEFSMNDNQALLLIKQQFKTNNIQSEQKSVLLIKEVFTGIIQDDTLYLNLITNINLCKQVAFHPLNSNYLVILQASQDGNKSHIYQKEQFVLVFEMKDLRQPIVRINLNSAMNGNAQAFSFSLPEDQNQFLIYFVNSLGIIYYYELILPNMVFKLQTKMYLETSKKELIQYVKEKNEKEFIINYNITTQDDYQRGNIKFKSFQNTNYQLSKNTFILFKKVPIVQYYLFIFVSKQLNDDLTIQALIGRDLNKLYEIYIDEVKFSKYRNDDIVISQLHKYQQPQIIYSSEYATQLVQNSFDLLNKHQMLLLYHNSLISIDFSNVVQYQQDQSPINVTCIDLTSSWNDQQEQFILQVLCIDLFKSKQLLVRMTHKYQRQTFQFLPQKLLLGLTESSSEINRITLDFYQEQNAYLMNKSIIQQFRKYLEVISNKRLPQCKTEQDIISINEDLSSALQSSIKEVAIKIKLKAENMNDEIDIKMRGDLTEQQQRNLQLQLKISKKNEKINSLLEKIHSIQPAVLRQQFMNQQQQQELDEFELQFKQIQEHIKLNKNQVEDQIQISNRTKQEIESIQSTLIQQILQKKE</sequence>
<proteinExistence type="predicted"/>
<evidence type="ECO:0000256" key="1">
    <source>
        <dbReference type="SAM" id="Coils"/>
    </source>
</evidence>
<organism evidence="2 3">
    <name type="scientific">Paramecium octaurelia</name>
    <dbReference type="NCBI Taxonomy" id="43137"/>
    <lineage>
        <taxon>Eukaryota</taxon>
        <taxon>Sar</taxon>
        <taxon>Alveolata</taxon>
        <taxon>Ciliophora</taxon>
        <taxon>Intramacronucleata</taxon>
        <taxon>Oligohymenophorea</taxon>
        <taxon>Peniculida</taxon>
        <taxon>Parameciidae</taxon>
        <taxon>Paramecium</taxon>
    </lineage>
</organism>
<dbReference type="OMA" id="MNDEIDI"/>
<name>A0A8S1VM10_PAROT</name>
<accession>A0A8S1VM10</accession>
<dbReference type="EMBL" id="CAJJDP010000071">
    <property type="protein sequence ID" value="CAD8179028.1"/>
    <property type="molecule type" value="Genomic_DNA"/>
</dbReference>
<evidence type="ECO:0000313" key="3">
    <source>
        <dbReference type="Proteomes" id="UP000683925"/>
    </source>
</evidence>
<feature type="coiled-coil region" evidence="1">
    <location>
        <begin position="583"/>
        <end position="645"/>
    </location>
</feature>
<protein>
    <submittedName>
        <fullName evidence="2">Uncharacterized protein</fullName>
    </submittedName>
</protein>
<dbReference type="AlphaFoldDB" id="A0A8S1VM10"/>
<dbReference type="Proteomes" id="UP000683925">
    <property type="component" value="Unassembled WGS sequence"/>
</dbReference>